<sequence>MTAQQRGAHTAVPQQAAAGPWLPPAQPWCACCAWLAGECWTKAVAFSSNLGFPGSRVSVLADRGQGPWDIFLAEVPLLVF</sequence>
<proteinExistence type="predicted"/>
<name>A0A699ZR28_HAELA</name>
<dbReference type="AlphaFoldDB" id="A0A699ZR28"/>
<keyword evidence="2" id="KW-1185">Reference proteome</keyword>
<organism evidence="1 2">
    <name type="scientific">Haematococcus lacustris</name>
    <name type="common">Green alga</name>
    <name type="synonym">Haematococcus pluvialis</name>
    <dbReference type="NCBI Taxonomy" id="44745"/>
    <lineage>
        <taxon>Eukaryota</taxon>
        <taxon>Viridiplantae</taxon>
        <taxon>Chlorophyta</taxon>
        <taxon>core chlorophytes</taxon>
        <taxon>Chlorophyceae</taxon>
        <taxon>CS clade</taxon>
        <taxon>Chlamydomonadales</taxon>
        <taxon>Haematococcaceae</taxon>
        <taxon>Haematococcus</taxon>
    </lineage>
</organism>
<protein>
    <submittedName>
        <fullName evidence="1">Uncharacterized protein</fullName>
    </submittedName>
</protein>
<evidence type="ECO:0000313" key="1">
    <source>
        <dbReference type="EMBL" id="GFH21256.1"/>
    </source>
</evidence>
<dbReference type="EMBL" id="BLLF01001790">
    <property type="protein sequence ID" value="GFH21256.1"/>
    <property type="molecule type" value="Genomic_DNA"/>
</dbReference>
<accession>A0A699ZR28</accession>
<comment type="caution">
    <text evidence="1">The sequence shown here is derived from an EMBL/GenBank/DDBJ whole genome shotgun (WGS) entry which is preliminary data.</text>
</comment>
<reference evidence="1 2" key="1">
    <citation type="submission" date="2020-02" db="EMBL/GenBank/DDBJ databases">
        <title>Draft genome sequence of Haematococcus lacustris strain NIES-144.</title>
        <authorList>
            <person name="Morimoto D."/>
            <person name="Nakagawa S."/>
            <person name="Yoshida T."/>
            <person name="Sawayama S."/>
        </authorList>
    </citation>
    <scope>NUCLEOTIDE SEQUENCE [LARGE SCALE GENOMIC DNA]</scope>
    <source>
        <strain evidence="1 2">NIES-144</strain>
    </source>
</reference>
<gene>
    <name evidence="1" type="ORF">HaLaN_18519</name>
</gene>
<evidence type="ECO:0000313" key="2">
    <source>
        <dbReference type="Proteomes" id="UP000485058"/>
    </source>
</evidence>
<dbReference type="Proteomes" id="UP000485058">
    <property type="component" value="Unassembled WGS sequence"/>
</dbReference>